<proteinExistence type="predicted"/>
<name>G2KVN9_FRUST</name>
<keyword evidence="3" id="KW-1185">Reference proteome</keyword>
<protein>
    <submittedName>
        <fullName evidence="2">Uncharacterized protein</fullName>
    </submittedName>
</protein>
<reference evidence="2 3" key="1">
    <citation type="journal article" date="2011" name="Microb. Cell Fact.">
        <title>Genomic analysis reveals Lactobacillus sanfranciscensis as stable element in traditional sourdoughs.</title>
        <authorList>
            <person name="Vogel R.F."/>
            <person name="Pavlovic M."/>
            <person name="Ehrmann M.A."/>
            <person name="Wiezer A."/>
            <person name="Liesegang H."/>
            <person name="Offschanka S."/>
            <person name="Voget S."/>
            <person name="Angelov A."/>
            <person name="Bocker G."/>
            <person name="Liebl W."/>
        </authorList>
    </citation>
    <scope>NUCLEOTIDE SEQUENCE [LARGE SCALE GENOMIC DNA]</scope>
    <source>
        <strain evidence="2 3">TMW 1.1304</strain>
    </source>
</reference>
<dbReference type="HOGENOM" id="CLU_207175_0_0_9"/>
<organism evidence="2 3">
    <name type="scientific">Fructilactobacillus sanfranciscensis (strain TMW 1.1304)</name>
    <name type="common">Lactobacillus sanfranciscensis</name>
    <dbReference type="NCBI Taxonomy" id="714313"/>
    <lineage>
        <taxon>Bacteria</taxon>
        <taxon>Bacillati</taxon>
        <taxon>Bacillota</taxon>
        <taxon>Bacilli</taxon>
        <taxon>Lactobacillales</taxon>
        <taxon>Lactobacillaceae</taxon>
        <taxon>Fructilactobacillus</taxon>
    </lineage>
</organism>
<keyword evidence="1" id="KW-0472">Membrane</keyword>
<gene>
    <name evidence="2" type="ordered locus">LSA_08820</name>
</gene>
<keyword evidence="1" id="KW-1133">Transmembrane helix</keyword>
<sequence>MISRSGFTLVDTLIGFFIICTAGTLYFSISQVMNQRLSQSNHKLMETRRIYEFKNK</sequence>
<keyword evidence="1" id="KW-0812">Transmembrane</keyword>
<dbReference type="KEGG" id="lsn:LSA_08820"/>
<feature type="transmembrane region" description="Helical" evidence="1">
    <location>
        <begin position="6"/>
        <end position="29"/>
    </location>
</feature>
<evidence type="ECO:0000313" key="2">
    <source>
        <dbReference type="EMBL" id="AEN99283.1"/>
    </source>
</evidence>
<dbReference type="Proteomes" id="UP000001285">
    <property type="component" value="Chromosome"/>
</dbReference>
<evidence type="ECO:0000256" key="1">
    <source>
        <dbReference type="SAM" id="Phobius"/>
    </source>
</evidence>
<accession>G2KVN9</accession>
<dbReference type="EMBL" id="CP002461">
    <property type="protein sequence ID" value="AEN99283.1"/>
    <property type="molecule type" value="Genomic_DNA"/>
</dbReference>
<dbReference type="AlphaFoldDB" id="G2KVN9"/>
<evidence type="ECO:0000313" key="3">
    <source>
        <dbReference type="Proteomes" id="UP000001285"/>
    </source>
</evidence>